<dbReference type="Gene3D" id="1.20.80.10">
    <property type="match status" value="1"/>
</dbReference>
<dbReference type="InterPro" id="IPR057096">
    <property type="entry name" value="KRIT1_FRMD8_FERM_C"/>
</dbReference>
<evidence type="ECO:0000313" key="4">
    <source>
        <dbReference type="Proteomes" id="UP000276133"/>
    </source>
</evidence>
<dbReference type="InterPro" id="IPR011993">
    <property type="entry name" value="PH-like_dom_sf"/>
</dbReference>
<protein>
    <submittedName>
        <fullName evidence="3">Krev interaction trapped 1 isoform X2</fullName>
    </submittedName>
</protein>
<dbReference type="GO" id="GO:0045454">
    <property type="term" value="P:cell redox homeostasis"/>
    <property type="evidence" value="ECO:0007669"/>
    <property type="project" value="TreeGrafter"/>
</dbReference>
<name>A0A3M7PEZ8_BRAPC</name>
<comment type="caution">
    <text evidence="3">The sequence shown here is derived from an EMBL/GenBank/DDBJ whole genome shotgun (WGS) entry which is preliminary data.</text>
</comment>
<accession>A0A3M7PEZ8</accession>
<dbReference type="GO" id="GO:0005886">
    <property type="term" value="C:plasma membrane"/>
    <property type="evidence" value="ECO:0007669"/>
    <property type="project" value="TreeGrafter"/>
</dbReference>
<dbReference type="STRING" id="10195.A0A3M7PEZ8"/>
<dbReference type="InterPro" id="IPR019748">
    <property type="entry name" value="FERM_central"/>
</dbReference>
<dbReference type="PANTHER" id="PTHR13283:SF11">
    <property type="entry name" value="KREV INTERACTION TRAPPED PROTEIN 1"/>
    <property type="match status" value="1"/>
</dbReference>
<feature type="domain" description="FERM central" evidence="1">
    <location>
        <begin position="4"/>
        <end position="124"/>
    </location>
</feature>
<gene>
    <name evidence="3" type="ORF">BpHYR1_022181</name>
</gene>
<dbReference type="Proteomes" id="UP000276133">
    <property type="component" value="Unassembled WGS sequence"/>
</dbReference>
<proteinExistence type="predicted"/>
<dbReference type="OrthoDB" id="194358at2759"/>
<organism evidence="3 4">
    <name type="scientific">Brachionus plicatilis</name>
    <name type="common">Marine rotifer</name>
    <name type="synonym">Brachionus muelleri</name>
    <dbReference type="NCBI Taxonomy" id="10195"/>
    <lineage>
        <taxon>Eukaryota</taxon>
        <taxon>Metazoa</taxon>
        <taxon>Spiralia</taxon>
        <taxon>Gnathifera</taxon>
        <taxon>Rotifera</taxon>
        <taxon>Eurotatoria</taxon>
        <taxon>Monogononta</taxon>
        <taxon>Pseudotrocha</taxon>
        <taxon>Ploima</taxon>
        <taxon>Brachionidae</taxon>
        <taxon>Brachionus</taxon>
    </lineage>
</organism>
<evidence type="ECO:0000259" key="1">
    <source>
        <dbReference type="Pfam" id="PF00373"/>
    </source>
</evidence>
<keyword evidence="4" id="KW-1185">Reference proteome</keyword>
<dbReference type="AlphaFoldDB" id="A0A3M7PEZ8"/>
<reference evidence="3 4" key="1">
    <citation type="journal article" date="2018" name="Sci. Rep.">
        <title>Genomic signatures of local adaptation to the degree of environmental predictability in rotifers.</title>
        <authorList>
            <person name="Franch-Gras L."/>
            <person name="Hahn C."/>
            <person name="Garcia-Roger E.M."/>
            <person name="Carmona M.J."/>
            <person name="Serra M."/>
            <person name="Gomez A."/>
        </authorList>
    </citation>
    <scope>NUCLEOTIDE SEQUENCE [LARGE SCALE GENOMIC DNA]</scope>
    <source>
        <strain evidence="3">HYR1</strain>
    </source>
</reference>
<sequence length="228" mass="26927">MGEMIQNQTATKLLCYEAYYNYIHSMYVSSEQDAAILAVIFMRMLNDSLKIKDWIQFFKSERKNLRIFVPLKHLFNKTVLDWVKIISNEWERSSSQLGSLNQFKLQIKFLSHCWTFSNYGSAFFSAAIPKNNHVHICVNYQGVHFLNKLTRELDFFYPYQDIIWKVHYSPDSIEFFSKKAKQSVLVYTKQNNLINQLISLGTRYSLTITSFLFLEITIDALFIALRHL</sequence>
<evidence type="ECO:0000313" key="3">
    <source>
        <dbReference type="EMBL" id="RMZ97685.1"/>
    </source>
</evidence>
<dbReference type="InterPro" id="IPR051594">
    <property type="entry name" value="KRIT1/FRMD8"/>
</dbReference>
<dbReference type="InterPro" id="IPR014352">
    <property type="entry name" value="FERM/acyl-CoA-bd_prot_sf"/>
</dbReference>
<evidence type="ECO:0000259" key="2">
    <source>
        <dbReference type="Pfam" id="PF24522"/>
    </source>
</evidence>
<dbReference type="Pfam" id="PF00373">
    <property type="entry name" value="FERM_M"/>
    <property type="match status" value="1"/>
</dbReference>
<dbReference type="EMBL" id="REGN01011254">
    <property type="protein sequence ID" value="RMZ97685.1"/>
    <property type="molecule type" value="Genomic_DNA"/>
</dbReference>
<dbReference type="PANTHER" id="PTHR13283">
    <property type="entry name" value="KREV INTERACTION TRAPPED 1-RELATED"/>
    <property type="match status" value="1"/>
</dbReference>
<dbReference type="Gene3D" id="2.30.29.30">
    <property type="entry name" value="Pleckstrin-homology domain (PH domain)/Phosphotyrosine-binding domain (PTB)"/>
    <property type="match status" value="1"/>
</dbReference>
<feature type="domain" description="KRIT1/FRMD8 FERM" evidence="2">
    <location>
        <begin position="133"/>
        <end position="197"/>
    </location>
</feature>
<dbReference type="GO" id="GO:2000114">
    <property type="term" value="P:regulation of establishment of cell polarity"/>
    <property type="evidence" value="ECO:0007669"/>
    <property type="project" value="TreeGrafter"/>
</dbReference>
<dbReference type="Pfam" id="PF24522">
    <property type="entry name" value="KRIT1_FRMD8_FERM_C"/>
    <property type="match status" value="1"/>
</dbReference>